<dbReference type="PANTHER" id="PTHR47618:SF1">
    <property type="entry name" value="BIFUNCTIONAL OLIGORIBONUCLEASE AND PAP PHOSPHATASE NRNA"/>
    <property type="match status" value="1"/>
</dbReference>
<dbReference type="Pfam" id="PF02272">
    <property type="entry name" value="DHHA1"/>
    <property type="match status" value="1"/>
</dbReference>
<dbReference type="OrthoDB" id="9803668at2"/>
<evidence type="ECO:0000313" key="4">
    <source>
        <dbReference type="Proteomes" id="UP000317178"/>
    </source>
</evidence>
<dbReference type="Pfam" id="PF01368">
    <property type="entry name" value="DHH"/>
    <property type="match status" value="1"/>
</dbReference>
<name>A0A518CMW8_9PLAN</name>
<proteinExistence type="predicted"/>
<dbReference type="GO" id="GO:0003676">
    <property type="term" value="F:nucleic acid binding"/>
    <property type="evidence" value="ECO:0007669"/>
    <property type="project" value="InterPro"/>
</dbReference>
<accession>A0A518CMW8</accession>
<sequence>MNNIDWALLKPIIEQNQTFIITSHVRPDLDALGSELALAILLESLGKQVSVINGSDMPDGLRFIDEEDRVQKYVPSKHRDLILGSDVHFIVDTSAWKQLGTIADLFKTTTAKKVVIDHHASSDDLQALEFKDPLAEATGTLIYRMMKVCGYPVQPEMATPLYGAIATDTGWFRFSSTTSETHRIIADLIDLGVKADHLYQQLYERYSIERTKLVSRILGRVELECDGQLVYVYVQWKDFTETGAKPVDTEDLVNECLRINGTRAAFIAVEQQNKTVKFSLRSRSDVDVSQVAEIFGGGGHKKAAGAVLTEPFPQALTKVRDAMKEAVMTLADHPA</sequence>
<evidence type="ECO:0000313" key="3">
    <source>
        <dbReference type="EMBL" id="QDU80568.1"/>
    </source>
</evidence>
<dbReference type="InterPro" id="IPR038763">
    <property type="entry name" value="DHH_sf"/>
</dbReference>
<dbReference type="Gene3D" id="3.10.310.30">
    <property type="match status" value="1"/>
</dbReference>
<dbReference type="Gene3D" id="3.90.1640.10">
    <property type="entry name" value="inorganic pyrophosphatase (n-terminal core)"/>
    <property type="match status" value="1"/>
</dbReference>
<evidence type="ECO:0000259" key="1">
    <source>
        <dbReference type="Pfam" id="PF01368"/>
    </source>
</evidence>
<keyword evidence="3" id="KW-0378">Hydrolase</keyword>
<keyword evidence="4" id="KW-1185">Reference proteome</keyword>
<evidence type="ECO:0000259" key="2">
    <source>
        <dbReference type="Pfam" id="PF02272"/>
    </source>
</evidence>
<dbReference type="PANTHER" id="PTHR47618">
    <property type="entry name" value="BIFUNCTIONAL OLIGORIBONUCLEASE AND PAP PHOSPHATASE NRNA"/>
    <property type="match status" value="1"/>
</dbReference>
<reference evidence="3 4" key="1">
    <citation type="submission" date="2019-02" db="EMBL/GenBank/DDBJ databases">
        <title>Deep-cultivation of Planctomycetes and their phenomic and genomic characterization uncovers novel biology.</title>
        <authorList>
            <person name="Wiegand S."/>
            <person name="Jogler M."/>
            <person name="Boedeker C."/>
            <person name="Pinto D."/>
            <person name="Vollmers J."/>
            <person name="Rivas-Marin E."/>
            <person name="Kohn T."/>
            <person name="Peeters S.H."/>
            <person name="Heuer A."/>
            <person name="Rast P."/>
            <person name="Oberbeckmann S."/>
            <person name="Bunk B."/>
            <person name="Jeske O."/>
            <person name="Meyerdierks A."/>
            <person name="Storesund J.E."/>
            <person name="Kallscheuer N."/>
            <person name="Luecker S."/>
            <person name="Lage O.M."/>
            <person name="Pohl T."/>
            <person name="Merkel B.J."/>
            <person name="Hornburger P."/>
            <person name="Mueller R.-W."/>
            <person name="Bruemmer F."/>
            <person name="Labrenz M."/>
            <person name="Spormann A.M."/>
            <person name="Op den Camp H."/>
            <person name="Overmann J."/>
            <person name="Amann R."/>
            <person name="Jetten M.S.M."/>
            <person name="Mascher T."/>
            <person name="Medema M.H."/>
            <person name="Devos D.P."/>
            <person name="Kaster A.-K."/>
            <person name="Ovreas L."/>
            <person name="Rohde M."/>
            <person name="Galperin M.Y."/>
            <person name="Jogler C."/>
        </authorList>
    </citation>
    <scope>NUCLEOTIDE SEQUENCE [LARGE SCALE GENOMIC DNA]</scope>
    <source>
        <strain evidence="3 4">Pla110</strain>
    </source>
</reference>
<dbReference type="InterPro" id="IPR001667">
    <property type="entry name" value="DDH_dom"/>
</dbReference>
<gene>
    <name evidence="3" type="ORF">Pla110_22990</name>
</gene>
<dbReference type="EMBL" id="CP036281">
    <property type="protein sequence ID" value="QDU80568.1"/>
    <property type="molecule type" value="Genomic_DNA"/>
</dbReference>
<dbReference type="Proteomes" id="UP000317178">
    <property type="component" value="Chromosome"/>
</dbReference>
<protein>
    <submittedName>
        <fullName evidence="3">NanoRNase/pAp phosphatase</fullName>
        <ecNumber evidence="3">3.1.-.-</ecNumber>
    </submittedName>
</protein>
<dbReference type="AlphaFoldDB" id="A0A518CMW8"/>
<feature type="domain" description="DDH" evidence="1">
    <location>
        <begin position="19"/>
        <end position="164"/>
    </location>
</feature>
<dbReference type="EC" id="3.1.-.-" evidence="3"/>
<organism evidence="3 4">
    <name type="scientific">Polystyrenella longa</name>
    <dbReference type="NCBI Taxonomy" id="2528007"/>
    <lineage>
        <taxon>Bacteria</taxon>
        <taxon>Pseudomonadati</taxon>
        <taxon>Planctomycetota</taxon>
        <taxon>Planctomycetia</taxon>
        <taxon>Planctomycetales</taxon>
        <taxon>Planctomycetaceae</taxon>
        <taxon>Polystyrenella</taxon>
    </lineage>
</organism>
<dbReference type="SUPFAM" id="SSF64182">
    <property type="entry name" value="DHH phosphoesterases"/>
    <property type="match status" value="1"/>
</dbReference>
<feature type="domain" description="DHHA1" evidence="2">
    <location>
        <begin position="227"/>
        <end position="327"/>
    </location>
</feature>
<dbReference type="GO" id="GO:0016787">
    <property type="term" value="F:hydrolase activity"/>
    <property type="evidence" value="ECO:0007669"/>
    <property type="project" value="UniProtKB-KW"/>
</dbReference>
<dbReference type="InterPro" id="IPR003156">
    <property type="entry name" value="DHHA1_dom"/>
</dbReference>
<dbReference type="InterPro" id="IPR051319">
    <property type="entry name" value="Oligoribo/pAp-PDE_c-di-AMP_PDE"/>
</dbReference>
<dbReference type="RefSeq" id="WP_144995831.1">
    <property type="nucleotide sequence ID" value="NZ_CP036281.1"/>
</dbReference>
<dbReference type="KEGG" id="plon:Pla110_22990"/>